<proteinExistence type="predicted"/>
<gene>
    <name evidence="2" type="ORF">C7U54_05050</name>
</gene>
<keyword evidence="2" id="KW-0808">Transferase</keyword>
<name>A0A2T3G546_9FIRM</name>
<feature type="domain" description="N-acetyltransferase" evidence="1">
    <location>
        <begin position="3"/>
        <end position="153"/>
    </location>
</feature>
<dbReference type="PROSITE" id="PS51186">
    <property type="entry name" value="GNAT"/>
    <property type="match status" value="1"/>
</dbReference>
<accession>A0A2T3G546</accession>
<dbReference type="AlphaFoldDB" id="A0A2T3G546"/>
<evidence type="ECO:0000259" key="1">
    <source>
        <dbReference type="PROSITE" id="PS51186"/>
    </source>
</evidence>
<dbReference type="Gene3D" id="3.40.630.30">
    <property type="match status" value="1"/>
</dbReference>
<keyword evidence="3" id="KW-1185">Reference proteome</keyword>
<evidence type="ECO:0000313" key="2">
    <source>
        <dbReference type="EMBL" id="PST42639.1"/>
    </source>
</evidence>
<evidence type="ECO:0000313" key="3">
    <source>
        <dbReference type="Proteomes" id="UP000240974"/>
    </source>
</evidence>
<sequence>MELQLKNISETDMQQVSELYYSAFPEDERAPWKALIDKHHEGKGEFLSIYDHHQWVGLTYVITYQNLSYILYLAIDDMQRGHGYGSSVLQILKKRYPHTIMLCIEEVDEKYDNYKQRVHRKNFYLRNGLQEMGFKYVEKDVKYEMLYVGEKLSSKVYDELMVAYAGPVYHKFRDYKADELID</sequence>
<dbReference type="Proteomes" id="UP000240974">
    <property type="component" value="Unassembled WGS sequence"/>
</dbReference>
<dbReference type="EMBL" id="PYLQ01000004">
    <property type="protein sequence ID" value="PST42639.1"/>
    <property type="molecule type" value="Genomic_DNA"/>
</dbReference>
<dbReference type="InterPro" id="IPR000182">
    <property type="entry name" value="GNAT_dom"/>
</dbReference>
<comment type="caution">
    <text evidence="2">The sequence shown here is derived from an EMBL/GenBank/DDBJ whole genome shotgun (WGS) entry which is preliminary data.</text>
</comment>
<reference evidence="2 3" key="1">
    <citation type="journal article" date="2019" name="Int. J. Syst. Evol. Microbiol.">
        <title>Faecalibacillus intestinalis gen. nov., sp. nov. and Faecalibacillus faecis sp. nov., isolated from human faeces.</title>
        <authorList>
            <person name="Seo B."/>
            <person name="Jeon K."/>
            <person name="Baek I."/>
            <person name="Lee Y.M."/>
            <person name="Baek K."/>
            <person name="Ko G."/>
        </authorList>
    </citation>
    <scope>NUCLEOTIDE SEQUENCE [LARGE SCALE GENOMIC DNA]</scope>
    <source>
        <strain evidence="2 3">SNUG30099</strain>
    </source>
</reference>
<protein>
    <submittedName>
        <fullName evidence="2">N-acetyltransferase</fullName>
    </submittedName>
</protein>
<dbReference type="GO" id="GO:0016747">
    <property type="term" value="F:acyltransferase activity, transferring groups other than amino-acyl groups"/>
    <property type="evidence" value="ECO:0007669"/>
    <property type="project" value="InterPro"/>
</dbReference>
<dbReference type="InterPro" id="IPR016181">
    <property type="entry name" value="Acyl_CoA_acyltransferase"/>
</dbReference>
<dbReference type="RefSeq" id="WP_107029504.1">
    <property type="nucleotide sequence ID" value="NZ_PYLQ01000004.1"/>
</dbReference>
<dbReference type="SUPFAM" id="SSF55729">
    <property type="entry name" value="Acyl-CoA N-acyltransferases (Nat)"/>
    <property type="match status" value="1"/>
</dbReference>
<organism evidence="2 3">
    <name type="scientific">Faecalibacillus intestinalis</name>
    <dbReference type="NCBI Taxonomy" id="1982626"/>
    <lineage>
        <taxon>Bacteria</taxon>
        <taxon>Bacillati</taxon>
        <taxon>Bacillota</taxon>
        <taxon>Erysipelotrichia</taxon>
        <taxon>Erysipelotrichales</taxon>
        <taxon>Coprobacillaceae</taxon>
        <taxon>Faecalibacillus</taxon>
    </lineage>
</organism>
<dbReference type="Pfam" id="PF00583">
    <property type="entry name" value="Acetyltransf_1"/>
    <property type="match status" value="1"/>
</dbReference>